<dbReference type="AlphaFoldDB" id="A0A975DG01"/>
<dbReference type="SMART" id="SM00267">
    <property type="entry name" value="GGDEF"/>
    <property type="match status" value="1"/>
</dbReference>
<comment type="catalytic activity">
    <reaction evidence="2">
        <text>2 GTP = 3',3'-c-di-GMP + 2 diphosphate</text>
        <dbReference type="Rhea" id="RHEA:24898"/>
        <dbReference type="ChEBI" id="CHEBI:33019"/>
        <dbReference type="ChEBI" id="CHEBI:37565"/>
        <dbReference type="ChEBI" id="CHEBI:58805"/>
        <dbReference type="EC" id="2.7.7.65"/>
    </reaction>
</comment>
<dbReference type="InterPro" id="IPR050469">
    <property type="entry name" value="Diguanylate_Cyclase"/>
</dbReference>
<dbReference type="InterPro" id="IPR043128">
    <property type="entry name" value="Rev_trsase/Diguanyl_cyclase"/>
</dbReference>
<feature type="coiled-coil region" evidence="3">
    <location>
        <begin position="340"/>
        <end position="382"/>
    </location>
</feature>
<dbReference type="EC" id="2.7.7.65" evidence="1"/>
<evidence type="ECO:0000256" key="2">
    <source>
        <dbReference type="ARBA" id="ARBA00034247"/>
    </source>
</evidence>
<dbReference type="Pfam" id="PF00990">
    <property type="entry name" value="GGDEF"/>
    <property type="match status" value="1"/>
</dbReference>
<keyword evidence="4" id="KW-0472">Membrane</keyword>
<sequence>MKLKLLVMSLCVSLSILPLLIGVYYINLNTAQYHRDLMAKQIASLAQIGKRRIEALVNETQNYTAMIANNVGLKTALAGWLNERTQNHLETLKNTLLDSTQSLKSLDHFTVYNALGNLVITTNSSTAYTHVSLANPFELQTELVPDTSGVQLVHVQPIYFENALIGFIKLAFSTTAINELISDRTGLGKTGEWLFAIQDKNGDAIFAVPLKYDPDAAFHRKVASIREDVPIIQALHGKSIIMNNAPDYREVPVLAATQFIPKLGWGLVVKIDEQEVNYLTFQNQNRVIYYSLMMVIFAIVLALLLAKYIQSPLQLLRDYGHKLRTGEKLPTNSYRGWLEAKELSAEFITMAEKLRHLNEELRDEVSERNQQLQASHLQLAQNAIEDPITGLYNRRYFYKRFDEELDRAKRFNRPLSLAVLEIDQFQMLLEHWGADITDIVLSKVATAMRTITKKADCCGRLSDSEFAILLPEQSRDAIELAMEELKALIFGSSITTIKGTVKISCSIGISFNDDVSVSQSDLLQRAGHALSKAKQLGRNNLAVYRYEESEDTVEGGSHL</sequence>
<name>A0A975DG01_9GAMM</name>
<feature type="transmembrane region" description="Helical" evidence="4">
    <location>
        <begin position="287"/>
        <end position="309"/>
    </location>
</feature>
<evidence type="ECO:0000256" key="4">
    <source>
        <dbReference type="SAM" id="Phobius"/>
    </source>
</evidence>
<dbReference type="Proteomes" id="UP000664904">
    <property type="component" value="Chromosome"/>
</dbReference>
<dbReference type="GO" id="GO:0052621">
    <property type="term" value="F:diguanylate cyclase activity"/>
    <property type="evidence" value="ECO:0007669"/>
    <property type="project" value="UniProtKB-EC"/>
</dbReference>
<keyword evidence="7" id="KW-1185">Reference proteome</keyword>
<evidence type="ECO:0000313" key="6">
    <source>
        <dbReference type="EMBL" id="QTH70980.1"/>
    </source>
</evidence>
<dbReference type="SUPFAM" id="SSF55073">
    <property type="entry name" value="Nucleotide cyclase"/>
    <property type="match status" value="1"/>
</dbReference>
<dbReference type="InterPro" id="IPR000160">
    <property type="entry name" value="GGDEF_dom"/>
</dbReference>
<gene>
    <name evidence="6" type="ORF">J5O05_14030</name>
</gene>
<evidence type="ECO:0000259" key="5">
    <source>
        <dbReference type="PROSITE" id="PS50887"/>
    </source>
</evidence>
<dbReference type="Gene3D" id="3.30.70.270">
    <property type="match status" value="1"/>
</dbReference>
<dbReference type="PANTHER" id="PTHR45138">
    <property type="entry name" value="REGULATORY COMPONENTS OF SENSORY TRANSDUCTION SYSTEM"/>
    <property type="match status" value="1"/>
</dbReference>
<keyword evidence="4" id="KW-0812">Transmembrane</keyword>
<dbReference type="CDD" id="cd01949">
    <property type="entry name" value="GGDEF"/>
    <property type="match status" value="1"/>
</dbReference>
<dbReference type="NCBIfam" id="TIGR00254">
    <property type="entry name" value="GGDEF"/>
    <property type="match status" value="1"/>
</dbReference>
<evidence type="ECO:0000256" key="1">
    <source>
        <dbReference type="ARBA" id="ARBA00012528"/>
    </source>
</evidence>
<reference evidence="6" key="1">
    <citation type="submission" date="2021-03" db="EMBL/GenBank/DDBJ databases">
        <title>Complete Genome of Pseudoalteromonas xiamenensis STKMTI.2, a new potential marine bacterium producing anti-Vibrio compounds.</title>
        <authorList>
            <person name="Handayani D.P."/>
            <person name="Isnansetyo A."/>
            <person name="Istiqomah I."/>
            <person name="Jumina J."/>
        </authorList>
    </citation>
    <scope>NUCLEOTIDE SEQUENCE</scope>
    <source>
        <strain evidence="6">STKMTI.2</strain>
    </source>
</reference>
<evidence type="ECO:0000313" key="7">
    <source>
        <dbReference type="Proteomes" id="UP000664904"/>
    </source>
</evidence>
<protein>
    <recommendedName>
        <fullName evidence="1">diguanylate cyclase</fullName>
        <ecNumber evidence="1">2.7.7.65</ecNumber>
    </recommendedName>
</protein>
<dbReference type="PANTHER" id="PTHR45138:SF9">
    <property type="entry name" value="DIGUANYLATE CYCLASE DGCM-RELATED"/>
    <property type="match status" value="1"/>
</dbReference>
<dbReference type="KEGG" id="pxi:J5O05_14030"/>
<dbReference type="InterPro" id="IPR029787">
    <property type="entry name" value="Nucleotide_cyclase"/>
</dbReference>
<proteinExistence type="predicted"/>
<dbReference type="RefSeq" id="WP_208842622.1">
    <property type="nucleotide sequence ID" value="NZ_CP072133.1"/>
</dbReference>
<dbReference type="Gene3D" id="6.10.340.10">
    <property type="match status" value="1"/>
</dbReference>
<accession>A0A975DG01</accession>
<keyword evidence="3" id="KW-0175">Coiled coil</keyword>
<feature type="domain" description="GGDEF" evidence="5">
    <location>
        <begin position="413"/>
        <end position="546"/>
    </location>
</feature>
<keyword evidence="4" id="KW-1133">Transmembrane helix</keyword>
<dbReference type="EMBL" id="CP072133">
    <property type="protein sequence ID" value="QTH70980.1"/>
    <property type="molecule type" value="Genomic_DNA"/>
</dbReference>
<dbReference type="PROSITE" id="PS50887">
    <property type="entry name" value="GGDEF"/>
    <property type="match status" value="1"/>
</dbReference>
<evidence type="ECO:0000256" key="3">
    <source>
        <dbReference type="SAM" id="Coils"/>
    </source>
</evidence>
<organism evidence="6 7">
    <name type="scientific">Pseudoalteromonas xiamenensis</name>
    <dbReference type="NCBI Taxonomy" id="882626"/>
    <lineage>
        <taxon>Bacteria</taxon>
        <taxon>Pseudomonadati</taxon>
        <taxon>Pseudomonadota</taxon>
        <taxon>Gammaproteobacteria</taxon>
        <taxon>Alteromonadales</taxon>
        <taxon>Pseudoalteromonadaceae</taxon>
        <taxon>Pseudoalteromonas</taxon>
    </lineage>
</organism>